<reference evidence="2 3" key="1">
    <citation type="submission" date="2024-02" db="EMBL/GenBank/DDBJ databases">
        <title>High-quality chromosome-scale genome assembly of Pensacola bahiagrass (Paspalum notatum Flugge var. saurae).</title>
        <authorList>
            <person name="Vega J.M."/>
            <person name="Podio M."/>
            <person name="Orjuela J."/>
            <person name="Siena L.A."/>
            <person name="Pessino S.C."/>
            <person name="Combes M.C."/>
            <person name="Mariac C."/>
            <person name="Albertini E."/>
            <person name="Pupilli F."/>
            <person name="Ortiz J.P.A."/>
            <person name="Leblanc O."/>
        </authorList>
    </citation>
    <scope>NUCLEOTIDE SEQUENCE [LARGE SCALE GENOMIC DNA]</scope>
    <source>
        <strain evidence="2">R1</strain>
        <tissue evidence="2">Leaf</tissue>
    </source>
</reference>
<evidence type="ECO:0000313" key="2">
    <source>
        <dbReference type="EMBL" id="WVZ94798.1"/>
    </source>
</evidence>
<dbReference type="AlphaFoldDB" id="A0AAQ3XDF9"/>
<organism evidence="2 3">
    <name type="scientific">Paspalum notatum var. saurae</name>
    <dbReference type="NCBI Taxonomy" id="547442"/>
    <lineage>
        <taxon>Eukaryota</taxon>
        <taxon>Viridiplantae</taxon>
        <taxon>Streptophyta</taxon>
        <taxon>Embryophyta</taxon>
        <taxon>Tracheophyta</taxon>
        <taxon>Spermatophyta</taxon>
        <taxon>Magnoliopsida</taxon>
        <taxon>Liliopsida</taxon>
        <taxon>Poales</taxon>
        <taxon>Poaceae</taxon>
        <taxon>PACMAD clade</taxon>
        <taxon>Panicoideae</taxon>
        <taxon>Andropogonodae</taxon>
        <taxon>Paspaleae</taxon>
        <taxon>Paspalinae</taxon>
        <taxon>Paspalum</taxon>
    </lineage>
</organism>
<dbReference type="EMBL" id="CP144753">
    <property type="protein sequence ID" value="WVZ94798.1"/>
    <property type="molecule type" value="Genomic_DNA"/>
</dbReference>
<proteinExistence type="predicted"/>
<name>A0AAQ3XDF9_PASNO</name>
<sequence>MPLRAHGPYPRAMPTLGSPRCAANPPLASRAPIHGTHNPYALPARTVRRAPATLLTADRLHAPAAGTSRLPGRRAAPASPLFHLRDVNPSIPVMHSSLLASTSPCATLLLASYARNTTYNCEICRTPSPTPLPPTQRSELLAQPPSSHGITSSARPSCRSESCGHQPYPPPFSNWIRPALRVSASDHKMVSSVKKETSLGAYRFQIKQNLVYRYFEA</sequence>
<gene>
    <name evidence="2" type="ORF">U9M48_040648</name>
</gene>
<protein>
    <submittedName>
        <fullName evidence="2">Uncharacterized protein</fullName>
    </submittedName>
</protein>
<evidence type="ECO:0000256" key="1">
    <source>
        <dbReference type="SAM" id="MobiDB-lite"/>
    </source>
</evidence>
<feature type="region of interest" description="Disordered" evidence="1">
    <location>
        <begin position="142"/>
        <end position="164"/>
    </location>
</feature>
<keyword evidence="3" id="KW-1185">Reference proteome</keyword>
<dbReference type="Proteomes" id="UP001341281">
    <property type="component" value="Chromosome 09"/>
</dbReference>
<accession>A0AAQ3XDF9</accession>
<feature type="compositionally biased region" description="Polar residues" evidence="1">
    <location>
        <begin position="144"/>
        <end position="155"/>
    </location>
</feature>
<evidence type="ECO:0000313" key="3">
    <source>
        <dbReference type="Proteomes" id="UP001341281"/>
    </source>
</evidence>